<dbReference type="AlphaFoldDB" id="A0A6L3V2K4"/>
<dbReference type="Gene3D" id="3.30.450.40">
    <property type="match status" value="2"/>
</dbReference>
<evidence type="ECO:0000313" key="5">
    <source>
        <dbReference type="EMBL" id="KAB2330457.1"/>
    </source>
</evidence>
<dbReference type="InterPro" id="IPR029016">
    <property type="entry name" value="GAF-like_dom_sf"/>
</dbReference>
<comment type="caution">
    <text evidence="5">The sequence shown here is derived from an EMBL/GenBank/DDBJ whole genome shotgun (WGS) entry which is preliminary data.</text>
</comment>
<dbReference type="Pfam" id="PF13492">
    <property type="entry name" value="GAF_3"/>
    <property type="match status" value="1"/>
</dbReference>
<dbReference type="Gene3D" id="1.10.10.2840">
    <property type="entry name" value="PucR C-terminal helix-turn-helix domain"/>
    <property type="match status" value="1"/>
</dbReference>
<dbReference type="InterPro" id="IPR041522">
    <property type="entry name" value="CdaR_GGDEF"/>
</dbReference>
<evidence type="ECO:0000259" key="3">
    <source>
        <dbReference type="Pfam" id="PF13556"/>
    </source>
</evidence>
<protein>
    <submittedName>
        <fullName evidence="5">PucR family transcriptional regulator</fullName>
    </submittedName>
</protein>
<dbReference type="InterPro" id="IPR003018">
    <property type="entry name" value="GAF"/>
</dbReference>
<keyword evidence="6" id="KW-1185">Reference proteome</keyword>
<dbReference type="Pfam" id="PF13556">
    <property type="entry name" value="HTH_30"/>
    <property type="match status" value="1"/>
</dbReference>
<feature type="domain" description="CdaR GGDEF-like" evidence="4">
    <location>
        <begin position="481"/>
        <end position="613"/>
    </location>
</feature>
<evidence type="ECO:0000259" key="4">
    <source>
        <dbReference type="Pfam" id="PF17853"/>
    </source>
</evidence>
<dbReference type="InterPro" id="IPR025736">
    <property type="entry name" value="PucR_C-HTH_dom"/>
</dbReference>
<proteinExistence type="inferred from homology"/>
<dbReference type="InterPro" id="IPR042070">
    <property type="entry name" value="PucR_C-HTH_sf"/>
</dbReference>
<organism evidence="5 6">
    <name type="scientific">Cytobacillus depressus</name>
    <dbReference type="NCBI Taxonomy" id="1602942"/>
    <lineage>
        <taxon>Bacteria</taxon>
        <taxon>Bacillati</taxon>
        <taxon>Bacillota</taxon>
        <taxon>Bacilli</taxon>
        <taxon>Bacillales</taxon>
        <taxon>Bacillaceae</taxon>
        <taxon>Cytobacillus</taxon>
    </lineage>
</organism>
<dbReference type="Proteomes" id="UP000481030">
    <property type="component" value="Unassembled WGS sequence"/>
</dbReference>
<gene>
    <name evidence="5" type="ORF">F7731_19990</name>
</gene>
<dbReference type="PANTHER" id="PTHR33744">
    <property type="entry name" value="CARBOHYDRATE DIACID REGULATOR"/>
    <property type="match status" value="1"/>
</dbReference>
<dbReference type="PANTHER" id="PTHR33744:SF1">
    <property type="entry name" value="DNA-BINDING TRANSCRIPTIONAL ACTIVATOR ADER"/>
    <property type="match status" value="1"/>
</dbReference>
<feature type="domain" description="PucR C-terminal helix-turn-helix" evidence="3">
    <location>
        <begin position="669"/>
        <end position="726"/>
    </location>
</feature>
<evidence type="ECO:0000259" key="2">
    <source>
        <dbReference type="Pfam" id="PF13492"/>
    </source>
</evidence>
<sequence>MQLNSSKEKLKGKINNHLRNVTRQLITFDTLEETLNYLLESFYMGFTCDLVGIILKEEGRLVPKAWIGDQFNIDSTLNLEISKCAPNLLEDALWWPNDKQEDHCDFREGLKKEQLSTWFTVPLRNNNNSFGLCVIGFRDFVPLVLEAEQIFAEFGHDVAIAMDLAKDKEKQKRKIKGIEWIKENIFPGSSIEQVIEKVIERAVKGTPANGACIYLYDEVNHCFVINPPVYGTIHYSDKIEINTEQTIINYFQFVEKAGGKELTVPLNINLKTIGVLYVTTDKDRLFSEEDLEFFKFLSDFVSMQIENARLYRYEFESKKRLETLLENHQELVKKTVEGKDLYSITKTISAMLDCSILLYDRFLRPLTSYYKEEELHLSSHYESKVLEKKAQITQHKTREFWIDDQNASLSAWPIVSGTDLLGYLVVCIEQKKVDRVLRLTMDYALNVFAIEFIKQKLVLDAKEQVKESFVNQLFSESIENQEKIIQYATLINWNILESHRVAVLSFEIGHEKNNEPNLVVVEGYKSWLWDQLKTNLNLHYSNIIYTRKGNEFILIMRIADEKKNSTEFWAKLFQRIKELVKKESPLTKIYLGIGDPTHNIPDYYFCYVKAVKAKNVVSHRYYDGGYSFYDDLGSYTILNNTNDPLAAKLFVKKNLSPLLRYSETNNIDLFSTLEVFLKHNGNYRESSKELYIHRSTLEYRIERISELLNININDAETRFELMMAFKLYNLFDFSRKQLL</sequence>
<evidence type="ECO:0000313" key="6">
    <source>
        <dbReference type="Proteomes" id="UP000481030"/>
    </source>
</evidence>
<dbReference type="RefSeq" id="WP_151536557.1">
    <property type="nucleotide sequence ID" value="NZ_WBOS01000014.1"/>
</dbReference>
<evidence type="ECO:0000256" key="1">
    <source>
        <dbReference type="ARBA" id="ARBA00006754"/>
    </source>
</evidence>
<name>A0A6L3V2K4_9BACI</name>
<dbReference type="InterPro" id="IPR051448">
    <property type="entry name" value="CdaR-like_regulators"/>
</dbReference>
<comment type="similarity">
    <text evidence="1">Belongs to the CdaR family.</text>
</comment>
<dbReference type="EMBL" id="WBOS01000014">
    <property type="protein sequence ID" value="KAB2330457.1"/>
    <property type="molecule type" value="Genomic_DNA"/>
</dbReference>
<reference evidence="5 6" key="1">
    <citation type="journal article" date="2016" name="Antonie Van Leeuwenhoek">
        <title>Bacillus depressus sp. nov., isolated from soil of a sunflower field.</title>
        <authorList>
            <person name="Wei X."/>
            <person name="Xin D."/>
            <person name="Xin Y."/>
            <person name="Zhang H."/>
            <person name="Wang T."/>
            <person name="Zhang J."/>
        </authorList>
    </citation>
    <scope>NUCLEOTIDE SEQUENCE [LARGE SCALE GENOMIC DNA]</scope>
    <source>
        <strain evidence="5 6">BZ1</strain>
    </source>
</reference>
<dbReference type="Pfam" id="PF17853">
    <property type="entry name" value="GGDEF_2"/>
    <property type="match status" value="1"/>
</dbReference>
<accession>A0A6L3V2K4</accession>
<dbReference type="SUPFAM" id="SSF55781">
    <property type="entry name" value="GAF domain-like"/>
    <property type="match status" value="2"/>
</dbReference>
<dbReference type="OrthoDB" id="143422at2"/>
<feature type="domain" description="GAF" evidence="2">
    <location>
        <begin position="190"/>
        <end position="307"/>
    </location>
</feature>